<protein>
    <submittedName>
        <fullName evidence="1">Helix-hairpin-helix protein</fullName>
    </submittedName>
</protein>
<comment type="caution">
    <text evidence="1">The sequence shown here is derived from an EMBL/GenBank/DDBJ whole genome shotgun (WGS) entry which is preliminary data.</text>
</comment>
<proteinExistence type="predicted"/>
<keyword evidence="2" id="KW-1185">Reference proteome</keyword>
<evidence type="ECO:0000313" key="2">
    <source>
        <dbReference type="Proteomes" id="UP000294752"/>
    </source>
</evidence>
<dbReference type="SUPFAM" id="SSF47781">
    <property type="entry name" value="RuvA domain 2-like"/>
    <property type="match status" value="1"/>
</dbReference>
<dbReference type="AlphaFoldDB" id="A0A4V3E260"/>
<organism evidence="1 2">
    <name type="scientific">Sphingobacterium paludis</name>
    <dbReference type="NCBI Taxonomy" id="1476465"/>
    <lineage>
        <taxon>Bacteria</taxon>
        <taxon>Pseudomonadati</taxon>
        <taxon>Bacteroidota</taxon>
        <taxon>Sphingobacteriia</taxon>
        <taxon>Sphingobacteriales</taxon>
        <taxon>Sphingobacteriaceae</taxon>
        <taxon>Sphingobacterium</taxon>
    </lineage>
</organism>
<dbReference type="EMBL" id="SNZV01000002">
    <property type="protein sequence ID" value="TDS16008.1"/>
    <property type="molecule type" value="Genomic_DNA"/>
</dbReference>
<gene>
    <name evidence="1" type="ORF">B0I21_102330</name>
</gene>
<dbReference type="Proteomes" id="UP000294752">
    <property type="component" value="Unassembled WGS sequence"/>
</dbReference>
<dbReference type="InterPro" id="IPR010994">
    <property type="entry name" value="RuvA_2-like"/>
</dbReference>
<dbReference type="Pfam" id="PF12836">
    <property type="entry name" value="HHH_3"/>
    <property type="match status" value="1"/>
</dbReference>
<reference evidence="1 2" key="1">
    <citation type="submission" date="2019-03" db="EMBL/GenBank/DDBJ databases">
        <title>Genomic Encyclopedia of Type Strains, Phase III (KMG-III): the genomes of soil and plant-associated and newly described type strains.</title>
        <authorList>
            <person name="Whitman W."/>
        </authorList>
    </citation>
    <scope>NUCLEOTIDE SEQUENCE [LARGE SCALE GENOMIC DNA]</scope>
    <source>
        <strain evidence="1 2">CGMCC 1.12801</strain>
    </source>
</reference>
<sequence length="668" mass="77983">MWVFESAGQVFSEITMEQEIVEQILDNLDQEVDLSEFTELLRFYLKHKIDLNTTDGKELRDLLFLSPLQVLGIIKHRHSTGAFLSVVELQAVEELDLQTAEMLLPFVTVRPRGNFRDLTWKELRGKTDQEAILRYGRVLEEQLGYTIEDANRSRYLGDPNRYMVRYRLNMADKVMLAVNMKKDAGEPFFREQQQFGFDHYGASLYVKGETTLKELIIGDYALQVGQGLVAWNGLSFGKGAMITTSARHAATIRPYTSMNEFNFLRGVAATLRWRDVEITPFASLRHLSGSVVETEGGTEIRSISLTGLHRTPTELRNRHQVRQLVTGANVYYNRRRLRLGAVALYSRYNGTIVPAAGLRNLYSFRGQQSTNVAVNYQFTLRNAYFFGEYAYQIDGDWATINGIIASLHPKVSVFANYRNYQKGYYAPLSQALGEGSRVTNERGVYSGISYRLARKVDWVSYVDIFRFPWLRYRVDAPSAGFDIFSQFTYSWYKKGNIALRYRYRVKQENSPDPRPERLLADIWRHQVRLNFQYKLSRHWEIRSRCETVSFQKEYRFDRGTLFFQDVFWTPQKLPFHLNMRMAMFHTDSYDARLYAFENDVLYASSFPLYNGKGWRSYANLRYRMTKQVDFWARYSVSSYRNVETVGSGLDRSDGAVRSEVKIQMRYRW</sequence>
<accession>A0A4V3E260</accession>
<evidence type="ECO:0000313" key="1">
    <source>
        <dbReference type="EMBL" id="TDS16008.1"/>
    </source>
</evidence>
<dbReference type="RefSeq" id="WP_166637771.1">
    <property type="nucleotide sequence ID" value="NZ_SNZV01000002.1"/>
</dbReference>
<name>A0A4V3E260_9SPHI</name>